<proteinExistence type="predicted"/>
<evidence type="ECO:0000313" key="2">
    <source>
        <dbReference type="Proteomes" id="UP000698173"/>
    </source>
</evidence>
<reference evidence="1" key="2">
    <citation type="submission" date="2021-09" db="EMBL/GenBank/DDBJ databases">
        <authorList>
            <person name="Gilroy R."/>
        </authorList>
    </citation>
    <scope>NUCLEOTIDE SEQUENCE</scope>
    <source>
        <strain evidence="1">CHK171-7178</strain>
    </source>
</reference>
<dbReference type="Proteomes" id="UP000698173">
    <property type="component" value="Unassembled WGS sequence"/>
</dbReference>
<reference evidence="1" key="1">
    <citation type="journal article" date="2021" name="PeerJ">
        <title>Extensive microbial diversity within the chicken gut microbiome revealed by metagenomics and culture.</title>
        <authorList>
            <person name="Gilroy R."/>
            <person name="Ravi A."/>
            <person name="Getino M."/>
            <person name="Pursley I."/>
            <person name="Horton D.L."/>
            <person name="Alikhan N.F."/>
            <person name="Baker D."/>
            <person name="Gharbi K."/>
            <person name="Hall N."/>
            <person name="Watson M."/>
            <person name="Adriaenssens E.M."/>
            <person name="Foster-Nyarko E."/>
            <person name="Jarju S."/>
            <person name="Secka A."/>
            <person name="Antonio M."/>
            <person name="Oren A."/>
            <person name="Chaudhuri R.R."/>
            <person name="La Ragione R."/>
            <person name="Hildebrand F."/>
            <person name="Pallen M.J."/>
        </authorList>
    </citation>
    <scope>NUCLEOTIDE SEQUENCE</scope>
    <source>
        <strain evidence="1">CHK171-7178</strain>
    </source>
</reference>
<comment type="caution">
    <text evidence="1">The sequence shown here is derived from an EMBL/GenBank/DDBJ whole genome shotgun (WGS) entry which is preliminary data.</text>
</comment>
<protein>
    <submittedName>
        <fullName evidence="1">Uncharacterized protein</fullName>
    </submittedName>
</protein>
<dbReference type="AlphaFoldDB" id="A0A921KCE5"/>
<organism evidence="1 2">
    <name type="scientific">Sporosarcina psychrophila</name>
    <name type="common">Bacillus psychrophilus</name>
    <dbReference type="NCBI Taxonomy" id="1476"/>
    <lineage>
        <taxon>Bacteria</taxon>
        <taxon>Bacillati</taxon>
        <taxon>Bacillota</taxon>
        <taxon>Bacilli</taxon>
        <taxon>Bacillales</taxon>
        <taxon>Caryophanaceae</taxon>
        <taxon>Sporosarcina</taxon>
    </lineage>
</organism>
<sequence>MSKKLYEEAWVPAAERGEVPQIEVDICECCGIEREIRMYGEQDQVKQCFACGKE</sequence>
<gene>
    <name evidence="1" type="ORF">K8V56_07610</name>
</gene>
<dbReference type="EMBL" id="DYWT01000128">
    <property type="protein sequence ID" value="HJF31630.1"/>
    <property type="molecule type" value="Genomic_DNA"/>
</dbReference>
<evidence type="ECO:0000313" key="1">
    <source>
        <dbReference type="EMBL" id="HJF31630.1"/>
    </source>
</evidence>
<name>A0A921KCE5_SPOPS</name>
<accession>A0A921KCE5</accession>